<dbReference type="EMBL" id="VSRR010089801">
    <property type="protein sequence ID" value="MPC92016.1"/>
    <property type="molecule type" value="Genomic_DNA"/>
</dbReference>
<gene>
    <name evidence="2" type="ORF">E2C01_087084</name>
</gene>
<feature type="region of interest" description="Disordered" evidence="1">
    <location>
        <begin position="1"/>
        <end position="43"/>
    </location>
</feature>
<dbReference type="AlphaFoldDB" id="A0A5B7JD47"/>
<organism evidence="2 3">
    <name type="scientific">Portunus trituberculatus</name>
    <name type="common">Swimming crab</name>
    <name type="synonym">Neptunus trituberculatus</name>
    <dbReference type="NCBI Taxonomy" id="210409"/>
    <lineage>
        <taxon>Eukaryota</taxon>
        <taxon>Metazoa</taxon>
        <taxon>Ecdysozoa</taxon>
        <taxon>Arthropoda</taxon>
        <taxon>Crustacea</taxon>
        <taxon>Multicrustacea</taxon>
        <taxon>Malacostraca</taxon>
        <taxon>Eumalacostraca</taxon>
        <taxon>Eucarida</taxon>
        <taxon>Decapoda</taxon>
        <taxon>Pleocyemata</taxon>
        <taxon>Brachyura</taxon>
        <taxon>Eubrachyura</taxon>
        <taxon>Portunoidea</taxon>
        <taxon>Portunidae</taxon>
        <taxon>Portuninae</taxon>
        <taxon>Portunus</taxon>
    </lineage>
</organism>
<comment type="caution">
    <text evidence="2">The sequence shown here is derived from an EMBL/GenBank/DDBJ whole genome shotgun (WGS) entry which is preliminary data.</text>
</comment>
<reference evidence="2 3" key="1">
    <citation type="submission" date="2019-05" db="EMBL/GenBank/DDBJ databases">
        <title>Another draft genome of Portunus trituberculatus and its Hox gene families provides insights of decapod evolution.</title>
        <authorList>
            <person name="Jeong J.-H."/>
            <person name="Song I."/>
            <person name="Kim S."/>
            <person name="Choi T."/>
            <person name="Kim D."/>
            <person name="Ryu S."/>
            <person name="Kim W."/>
        </authorList>
    </citation>
    <scope>NUCLEOTIDE SEQUENCE [LARGE SCALE GENOMIC DNA]</scope>
    <source>
        <tissue evidence="2">Muscle</tissue>
    </source>
</reference>
<name>A0A5B7JD47_PORTR</name>
<proteinExistence type="predicted"/>
<keyword evidence="3" id="KW-1185">Reference proteome</keyword>
<evidence type="ECO:0000256" key="1">
    <source>
        <dbReference type="SAM" id="MobiDB-lite"/>
    </source>
</evidence>
<protein>
    <submittedName>
        <fullName evidence="2">Uncharacterized protein</fullName>
    </submittedName>
</protein>
<evidence type="ECO:0000313" key="2">
    <source>
        <dbReference type="EMBL" id="MPC92016.1"/>
    </source>
</evidence>
<sequence length="126" mass="13690">MASAAGSEWVVHRRPPPDHSPSHSHSHSPPAQNPEPNFTQRSRGHKNTALVIKFWWNLLVIRRWSLRKQGSWVSMGEVRGVCGGGASRRGRGGGCGKAGGAMVAARLNHSISVFLLREGHQGQSLL</sequence>
<dbReference type="Proteomes" id="UP000324222">
    <property type="component" value="Unassembled WGS sequence"/>
</dbReference>
<evidence type="ECO:0000313" key="3">
    <source>
        <dbReference type="Proteomes" id="UP000324222"/>
    </source>
</evidence>
<accession>A0A5B7JD47</accession>